<reference evidence="2 3" key="1">
    <citation type="journal article" date="2008" name="Nature">
        <title>The genome of the model beetle and pest Tribolium castaneum.</title>
        <authorList>
            <consortium name="Tribolium Genome Sequencing Consortium"/>
            <person name="Richards S."/>
            <person name="Gibbs R.A."/>
            <person name="Weinstock G.M."/>
            <person name="Brown S.J."/>
            <person name="Denell R."/>
            <person name="Beeman R.W."/>
            <person name="Gibbs R."/>
            <person name="Beeman R.W."/>
            <person name="Brown S.J."/>
            <person name="Bucher G."/>
            <person name="Friedrich M."/>
            <person name="Grimmelikhuijzen C.J."/>
            <person name="Klingler M."/>
            <person name="Lorenzen M."/>
            <person name="Richards S."/>
            <person name="Roth S."/>
            <person name="Schroder R."/>
            <person name="Tautz D."/>
            <person name="Zdobnov E.M."/>
            <person name="Muzny D."/>
            <person name="Gibbs R.A."/>
            <person name="Weinstock G.M."/>
            <person name="Attaway T."/>
            <person name="Bell S."/>
            <person name="Buhay C.J."/>
            <person name="Chandrabose M.N."/>
            <person name="Chavez D."/>
            <person name="Clerk-Blankenburg K.P."/>
            <person name="Cree A."/>
            <person name="Dao M."/>
            <person name="Davis C."/>
            <person name="Chacko J."/>
            <person name="Dinh H."/>
            <person name="Dugan-Rocha S."/>
            <person name="Fowler G."/>
            <person name="Garner T.T."/>
            <person name="Garnes J."/>
            <person name="Gnirke A."/>
            <person name="Hawes A."/>
            <person name="Hernandez J."/>
            <person name="Hines S."/>
            <person name="Holder M."/>
            <person name="Hume J."/>
            <person name="Jhangiani S.N."/>
            <person name="Joshi V."/>
            <person name="Khan Z.M."/>
            <person name="Jackson L."/>
            <person name="Kovar C."/>
            <person name="Kowis A."/>
            <person name="Lee S."/>
            <person name="Lewis L.R."/>
            <person name="Margolis J."/>
            <person name="Morgan M."/>
            <person name="Nazareth L.V."/>
            <person name="Nguyen N."/>
            <person name="Okwuonu G."/>
            <person name="Parker D."/>
            <person name="Richards S."/>
            <person name="Ruiz S.J."/>
            <person name="Santibanez J."/>
            <person name="Savard J."/>
            <person name="Scherer S.E."/>
            <person name="Schneider B."/>
            <person name="Sodergren E."/>
            <person name="Tautz D."/>
            <person name="Vattahil S."/>
            <person name="Villasana D."/>
            <person name="White C.S."/>
            <person name="Wright R."/>
            <person name="Park Y."/>
            <person name="Beeman R.W."/>
            <person name="Lord J."/>
            <person name="Oppert B."/>
            <person name="Lorenzen M."/>
            <person name="Brown S."/>
            <person name="Wang L."/>
            <person name="Savard J."/>
            <person name="Tautz D."/>
            <person name="Richards S."/>
            <person name="Weinstock G."/>
            <person name="Gibbs R.A."/>
            <person name="Liu Y."/>
            <person name="Worley K."/>
            <person name="Weinstock G."/>
            <person name="Elsik C.G."/>
            <person name="Reese J.T."/>
            <person name="Elhaik E."/>
            <person name="Landan G."/>
            <person name="Graur D."/>
            <person name="Arensburger P."/>
            <person name="Atkinson P."/>
            <person name="Beeman R.W."/>
            <person name="Beidler J."/>
            <person name="Brown S.J."/>
            <person name="Demuth J.P."/>
            <person name="Drury D.W."/>
            <person name="Du Y.Z."/>
            <person name="Fujiwara H."/>
            <person name="Lorenzen M."/>
            <person name="Maselli V."/>
            <person name="Osanai M."/>
            <person name="Park Y."/>
            <person name="Robertson H.M."/>
            <person name="Tu Z."/>
            <person name="Wang J.J."/>
            <person name="Wang S."/>
            <person name="Richards S."/>
            <person name="Song H."/>
            <person name="Zhang L."/>
            <person name="Sodergren E."/>
            <person name="Werner D."/>
            <person name="Stanke M."/>
            <person name="Morgenstern B."/>
            <person name="Solovyev V."/>
            <person name="Kosarev P."/>
            <person name="Brown G."/>
            <person name="Chen H.C."/>
            <person name="Ermolaeva O."/>
            <person name="Hlavina W."/>
            <person name="Kapustin Y."/>
            <person name="Kiryutin B."/>
            <person name="Kitts P."/>
            <person name="Maglott D."/>
            <person name="Pruitt K."/>
            <person name="Sapojnikov V."/>
            <person name="Souvorov A."/>
            <person name="Mackey A.J."/>
            <person name="Waterhouse R.M."/>
            <person name="Wyder S."/>
            <person name="Zdobnov E.M."/>
            <person name="Zdobnov E.M."/>
            <person name="Wyder S."/>
            <person name="Kriventseva E.V."/>
            <person name="Kadowaki T."/>
            <person name="Bork P."/>
            <person name="Aranda M."/>
            <person name="Bao R."/>
            <person name="Beermann A."/>
            <person name="Berns N."/>
            <person name="Bolognesi R."/>
            <person name="Bonneton F."/>
            <person name="Bopp D."/>
            <person name="Brown S.J."/>
            <person name="Bucher G."/>
            <person name="Butts T."/>
            <person name="Chaumot A."/>
            <person name="Denell R.E."/>
            <person name="Ferrier D.E."/>
            <person name="Friedrich M."/>
            <person name="Gordon C.M."/>
            <person name="Jindra M."/>
            <person name="Klingler M."/>
            <person name="Lan Q."/>
            <person name="Lattorff H.M."/>
            <person name="Laudet V."/>
            <person name="von Levetsow C."/>
            <person name="Liu Z."/>
            <person name="Lutz R."/>
            <person name="Lynch J.A."/>
            <person name="da Fonseca R.N."/>
            <person name="Posnien N."/>
            <person name="Reuter R."/>
            <person name="Roth S."/>
            <person name="Savard J."/>
            <person name="Schinko J.B."/>
            <person name="Schmitt C."/>
            <person name="Schoppmeier M."/>
            <person name="Schroder R."/>
            <person name="Shippy T.D."/>
            <person name="Simonnet F."/>
            <person name="Marques-Souza H."/>
            <person name="Tautz D."/>
            <person name="Tomoyasu Y."/>
            <person name="Trauner J."/>
            <person name="Van der Zee M."/>
            <person name="Vervoort M."/>
            <person name="Wittkopp N."/>
            <person name="Wimmer E.A."/>
            <person name="Yang X."/>
            <person name="Jones A.K."/>
            <person name="Sattelle D.B."/>
            <person name="Ebert P.R."/>
            <person name="Nelson D."/>
            <person name="Scott J.G."/>
            <person name="Beeman R.W."/>
            <person name="Muthukrishnan S."/>
            <person name="Kramer K.J."/>
            <person name="Arakane Y."/>
            <person name="Beeman R.W."/>
            <person name="Zhu Q."/>
            <person name="Hogenkamp D."/>
            <person name="Dixit R."/>
            <person name="Oppert B."/>
            <person name="Jiang H."/>
            <person name="Zou Z."/>
            <person name="Marshall J."/>
            <person name="Elpidina E."/>
            <person name="Vinokurov K."/>
            <person name="Oppert C."/>
            <person name="Zou Z."/>
            <person name="Evans J."/>
            <person name="Lu Z."/>
            <person name="Zhao P."/>
            <person name="Sumathipala N."/>
            <person name="Altincicek B."/>
            <person name="Vilcinskas A."/>
            <person name="Williams M."/>
            <person name="Hultmark D."/>
            <person name="Hetru C."/>
            <person name="Jiang H."/>
            <person name="Grimmelikhuijzen C.J."/>
            <person name="Hauser F."/>
            <person name="Cazzamali G."/>
            <person name="Williamson M."/>
            <person name="Park Y."/>
            <person name="Li B."/>
            <person name="Tanaka Y."/>
            <person name="Predel R."/>
            <person name="Neupert S."/>
            <person name="Schachtner J."/>
            <person name="Verleyen P."/>
            <person name="Raible F."/>
            <person name="Bork P."/>
            <person name="Friedrich M."/>
            <person name="Walden K.K."/>
            <person name="Robertson H.M."/>
            <person name="Angeli S."/>
            <person name="Foret S."/>
            <person name="Bucher G."/>
            <person name="Schuetz S."/>
            <person name="Maleszka R."/>
            <person name="Wimmer E.A."/>
            <person name="Beeman R.W."/>
            <person name="Lorenzen M."/>
            <person name="Tomoyasu Y."/>
            <person name="Miller S.C."/>
            <person name="Grossmann D."/>
            <person name="Bucher G."/>
        </authorList>
    </citation>
    <scope>NUCLEOTIDE SEQUENCE [LARGE SCALE GENOMIC DNA]</scope>
    <source>
        <strain evidence="2 3">Georgia GA2</strain>
    </source>
</reference>
<evidence type="ECO:0000256" key="1">
    <source>
        <dbReference type="SAM" id="MobiDB-lite"/>
    </source>
</evidence>
<organism evidence="2 3">
    <name type="scientific">Tribolium castaneum</name>
    <name type="common">Red flour beetle</name>
    <dbReference type="NCBI Taxonomy" id="7070"/>
    <lineage>
        <taxon>Eukaryota</taxon>
        <taxon>Metazoa</taxon>
        <taxon>Ecdysozoa</taxon>
        <taxon>Arthropoda</taxon>
        <taxon>Hexapoda</taxon>
        <taxon>Insecta</taxon>
        <taxon>Pterygota</taxon>
        <taxon>Neoptera</taxon>
        <taxon>Endopterygota</taxon>
        <taxon>Coleoptera</taxon>
        <taxon>Polyphaga</taxon>
        <taxon>Cucujiformia</taxon>
        <taxon>Tenebrionidae</taxon>
        <taxon>Tenebrionidae incertae sedis</taxon>
        <taxon>Tribolium</taxon>
    </lineage>
</organism>
<keyword evidence="3" id="KW-1185">Reference proteome</keyword>
<dbReference type="InParanoid" id="D2A061"/>
<accession>D2A061</accession>
<evidence type="ECO:0000313" key="3">
    <source>
        <dbReference type="Proteomes" id="UP000007266"/>
    </source>
</evidence>
<evidence type="ECO:0000313" key="2">
    <source>
        <dbReference type="EMBL" id="EFA01742.1"/>
    </source>
</evidence>
<reference evidence="2 3" key="2">
    <citation type="journal article" date="2010" name="Nucleic Acids Res.">
        <title>BeetleBase in 2010: revisions to provide comprehensive genomic information for Tribolium castaneum.</title>
        <authorList>
            <person name="Kim H.S."/>
            <person name="Murphy T."/>
            <person name="Xia J."/>
            <person name="Caragea D."/>
            <person name="Park Y."/>
            <person name="Beeman R.W."/>
            <person name="Lorenzen M.D."/>
            <person name="Butcher S."/>
            <person name="Manak J.R."/>
            <person name="Brown S.J."/>
        </authorList>
    </citation>
    <scope>GENOME REANNOTATION</scope>
    <source>
        <strain evidence="2 3">Georgia GA2</strain>
    </source>
</reference>
<proteinExistence type="predicted"/>
<dbReference type="Proteomes" id="UP000007266">
    <property type="component" value="Linkage group 4"/>
</dbReference>
<feature type="region of interest" description="Disordered" evidence="1">
    <location>
        <begin position="1"/>
        <end position="40"/>
    </location>
</feature>
<protein>
    <submittedName>
        <fullName evidence="2">Uncharacterized protein</fullName>
    </submittedName>
</protein>
<dbReference type="AlphaFoldDB" id="D2A061"/>
<name>D2A061_TRICA</name>
<dbReference type="EMBL" id="KQ971338">
    <property type="protein sequence ID" value="EFA01742.1"/>
    <property type="molecule type" value="Genomic_DNA"/>
</dbReference>
<gene>
    <name evidence="2" type="primary">GLEAN_07338</name>
    <name evidence="2" type="ORF">TcasGA2_TC007338</name>
</gene>
<dbReference type="HOGENOM" id="CLU_3016855_0_0_1"/>
<sequence>MTDGDFSADDLSKSEDSANRSLDAVESPNFNDTYNAWLGSGVNDQEMSNIRHCKLL</sequence>